<feature type="domain" description="Methyltransferase type 11" evidence="6">
    <location>
        <begin position="73"/>
        <end position="170"/>
    </location>
</feature>
<dbReference type="InterPro" id="IPR013216">
    <property type="entry name" value="Methyltransf_11"/>
</dbReference>
<dbReference type="CDD" id="cd02440">
    <property type="entry name" value="AdoMet_MTases"/>
    <property type="match status" value="1"/>
</dbReference>
<evidence type="ECO:0000256" key="5">
    <source>
        <dbReference type="HAMAP-Rule" id="MF_00472"/>
    </source>
</evidence>
<accession>A0A2U2BS14</accession>
<feature type="binding site" evidence="5">
    <location>
        <position position="142"/>
    </location>
    <ligand>
        <name>S-adenosyl-L-methionine</name>
        <dbReference type="ChEBI" id="CHEBI:59789"/>
    </ligand>
</feature>
<dbReference type="PANTHER" id="PTHR43464">
    <property type="entry name" value="METHYLTRANSFERASE"/>
    <property type="match status" value="1"/>
</dbReference>
<comment type="pathway">
    <text evidence="5">Cofactor biosynthesis; ubiquinone biosynthesis.</text>
</comment>
<dbReference type="SUPFAM" id="SSF53335">
    <property type="entry name" value="S-adenosyl-L-methionine-dependent methyltransferases"/>
    <property type="match status" value="1"/>
</dbReference>
<dbReference type="GO" id="GO:0032259">
    <property type="term" value="P:methylation"/>
    <property type="evidence" value="ECO:0007669"/>
    <property type="project" value="UniProtKB-KW"/>
</dbReference>
<dbReference type="GO" id="GO:0102208">
    <property type="term" value="F:2-polyprenyl-6-hydroxyphenol methylase activity"/>
    <property type="evidence" value="ECO:0007669"/>
    <property type="project" value="UniProtKB-EC"/>
</dbReference>
<feature type="binding site" evidence="5">
    <location>
        <position position="76"/>
    </location>
    <ligand>
        <name>S-adenosyl-L-methionine</name>
        <dbReference type="ChEBI" id="CHEBI:59789"/>
    </ligand>
</feature>
<comment type="catalytic activity">
    <reaction evidence="5">
        <text>a 3-demethylubiquinol + S-adenosyl-L-methionine = a ubiquinol + S-adenosyl-L-homocysteine + H(+)</text>
        <dbReference type="Rhea" id="RHEA:44380"/>
        <dbReference type="Rhea" id="RHEA-COMP:9566"/>
        <dbReference type="Rhea" id="RHEA-COMP:10914"/>
        <dbReference type="ChEBI" id="CHEBI:15378"/>
        <dbReference type="ChEBI" id="CHEBI:17976"/>
        <dbReference type="ChEBI" id="CHEBI:57856"/>
        <dbReference type="ChEBI" id="CHEBI:59789"/>
        <dbReference type="ChEBI" id="CHEBI:84422"/>
        <dbReference type="EC" id="2.1.1.64"/>
    </reaction>
</comment>
<proteinExistence type="inferred from homology"/>
<comment type="similarity">
    <text evidence="5">Belongs to the methyltransferase superfamily. UbiG/COQ3 family.</text>
</comment>
<reference evidence="8" key="1">
    <citation type="submission" date="2018-05" db="EMBL/GenBank/DDBJ databases">
        <authorList>
            <person name="Liu B.-T."/>
        </authorList>
    </citation>
    <scope>NUCLEOTIDE SEQUENCE [LARGE SCALE GENOMIC DNA]</scope>
    <source>
        <strain evidence="8">WD6-1</strain>
    </source>
</reference>
<feature type="binding site" evidence="5">
    <location>
        <position position="97"/>
    </location>
    <ligand>
        <name>S-adenosyl-L-methionine</name>
        <dbReference type="ChEBI" id="CHEBI:59789"/>
    </ligand>
</feature>
<evidence type="ECO:0000313" key="8">
    <source>
        <dbReference type="Proteomes" id="UP000245168"/>
    </source>
</evidence>
<keyword evidence="2 5" id="KW-0808">Transferase</keyword>
<dbReference type="HAMAP" id="MF_00472">
    <property type="entry name" value="UbiG"/>
    <property type="match status" value="1"/>
</dbReference>
<evidence type="ECO:0000256" key="4">
    <source>
        <dbReference type="ARBA" id="ARBA00022691"/>
    </source>
</evidence>
<gene>
    <name evidence="5" type="primary">ubiG</name>
    <name evidence="7" type="ORF">DDZ18_11440</name>
</gene>
<evidence type="ECO:0000256" key="1">
    <source>
        <dbReference type="ARBA" id="ARBA00022603"/>
    </source>
</evidence>
<comment type="caution">
    <text evidence="7">The sequence shown here is derived from an EMBL/GenBank/DDBJ whole genome shotgun (WGS) entry which is preliminary data.</text>
</comment>
<organism evidence="7 8">
    <name type="scientific">Marinicauda salina</name>
    <dbReference type="NCBI Taxonomy" id="2135793"/>
    <lineage>
        <taxon>Bacteria</taxon>
        <taxon>Pseudomonadati</taxon>
        <taxon>Pseudomonadota</taxon>
        <taxon>Alphaproteobacteria</taxon>
        <taxon>Maricaulales</taxon>
        <taxon>Maricaulaceae</taxon>
        <taxon>Marinicauda</taxon>
    </lineage>
</organism>
<dbReference type="EMBL" id="QEXV01000005">
    <property type="protein sequence ID" value="PWE16800.1"/>
    <property type="molecule type" value="Genomic_DNA"/>
</dbReference>
<dbReference type="InterPro" id="IPR010233">
    <property type="entry name" value="UbiG_MeTrfase"/>
</dbReference>
<dbReference type="PANTHER" id="PTHR43464:SF19">
    <property type="entry name" value="UBIQUINONE BIOSYNTHESIS O-METHYLTRANSFERASE, MITOCHONDRIAL"/>
    <property type="match status" value="1"/>
</dbReference>
<keyword evidence="3 5" id="KW-0831">Ubiquinone biosynthesis</keyword>
<dbReference type="GO" id="GO:0061542">
    <property type="term" value="F:3-demethylubiquinol 3-O-methyltransferase activity"/>
    <property type="evidence" value="ECO:0007669"/>
    <property type="project" value="UniProtKB-UniRule"/>
</dbReference>
<keyword evidence="4 5" id="KW-0949">S-adenosyl-L-methionine</keyword>
<dbReference type="NCBIfam" id="TIGR01983">
    <property type="entry name" value="UbiG"/>
    <property type="match status" value="1"/>
</dbReference>
<evidence type="ECO:0000256" key="3">
    <source>
        <dbReference type="ARBA" id="ARBA00022688"/>
    </source>
</evidence>
<feature type="binding site" evidence="5">
    <location>
        <position position="47"/>
    </location>
    <ligand>
        <name>S-adenosyl-L-methionine</name>
        <dbReference type="ChEBI" id="CHEBI:59789"/>
    </ligand>
</feature>
<dbReference type="Pfam" id="PF08241">
    <property type="entry name" value="Methyltransf_11"/>
    <property type="match status" value="1"/>
</dbReference>
<sequence>MAQAAAPETLETPSIDPHEIEKFSAMAEEWWDPKSKFAPLHKFNPARLTYIREVLCDHFDREGAEPLTGLKLLDIGCGGGLVSEPMARLGATVTAVDAATANIKTAMVHAEEAGLDIDYRHGTAEQLLDADGPDQFDVVLNLEVVEHVADPDAFLADCAKLVKPGGVMIVGTINRTARAFATAIFGAEYVMGWLPRGTHRFEKLVKPEEVKAALTAQGFVPREPVGVSYNPLKDRFFISGDAGVNYLLAAVKPG</sequence>
<dbReference type="OrthoDB" id="9801538at2"/>
<comment type="function">
    <text evidence="5">O-methyltransferase that catalyzes the 2 O-methylation steps in the ubiquinone biosynthetic pathway.</text>
</comment>
<evidence type="ECO:0000313" key="7">
    <source>
        <dbReference type="EMBL" id="PWE16800.1"/>
    </source>
</evidence>
<dbReference type="EC" id="2.1.1.64" evidence="5"/>
<keyword evidence="8" id="KW-1185">Reference proteome</keyword>
<evidence type="ECO:0000259" key="6">
    <source>
        <dbReference type="Pfam" id="PF08241"/>
    </source>
</evidence>
<protein>
    <recommendedName>
        <fullName evidence="5">Ubiquinone biosynthesis O-methyltransferase</fullName>
    </recommendedName>
    <alternativeName>
        <fullName evidence="5">2-polyprenyl-6-hydroxyphenol methylase</fullName>
        <ecNumber evidence="5">2.1.1.222</ecNumber>
    </alternativeName>
    <alternativeName>
        <fullName evidence="5">3-demethylubiquinone 3-O-methyltransferase</fullName>
        <ecNumber evidence="5">2.1.1.64</ecNumber>
    </alternativeName>
</protein>
<dbReference type="EC" id="2.1.1.222" evidence="5"/>
<dbReference type="UniPathway" id="UPA00232"/>
<dbReference type="Proteomes" id="UP000245168">
    <property type="component" value="Unassembled WGS sequence"/>
</dbReference>
<dbReference type="InterPro" id="IPR029063">
    <property type="entry name" value="SAM-dependent_MTases_sf"/>
</dbReference>
<evidence type="ECO:0000256" key="2">
    <source>
        <dbReference type="ARBA" id="ARBA00022679"/>
    </source>
</evidence>
<name>A0A2U2BS14_9PROT</name>
<comment type="catalytic activity">
    <reaction evidence="5">
        <text>a 3-(all-trans-polyprenyl)benzene-1,2-diol + S-adenosyl-L-methionine = a 2-methoxy-6-(all-trans-polyprenyl)phenol + S-adenosyl-L-homocysteine + H(+)</text>
        <dbReference type="Rhea" id="RHEA:31411"/>
        <dbReference type="Rhea" id="RHEA-COMP:9550"/>
        <dbReference type="Rhea" id="RHEA-COMP:9551"/>
        <dbReference type="ChEBI" id="CHEBI:15378"/>
        <dbReference type="ChEBI" id="CHEBI:57856"/>
        <dbReference type="ChEBI" id="CHEBI:59789"/>
        <dbReference type="ChEBI" id="CHEBI:62729"/>
        <dbReference type="ChEBI" id="CHEBI:62731"/>
        <dbReference type="EC" id="2.1.1.222"/>
    </reaction>
</comment>
<dbReference type="AlphaFoldDB" id="A0A2U2BS14"/>
<dbReference type="RefSeq" id="WP_109253523.1">
    <property type="nucleotide sequence ID" value="NZ_QEXV01000005.1"/>
</dbReference>
<keyword evidence="1 5" id="KW-0489">Methyltransferase</keyword>
<dbReference type="GO" id="GO:0010420">
    <property type="term" value="F:polyprenyldihydroxybenzoate methyltransferase activity"/>
    <property type="evidence" value="ECO:0007669"/>
    <property type="project" value="InterPro"/>
</dbReference>
<dbReference type="Gene3D" id="3.40.50.150">
    <property type="entry name" value="Vaccinia Virus protein VP39"/>
    <property type="match status" value="1"/>
</dbReference>